<protein>
    <submittedName>
        <fullName evidence="2">DUF1761 domain-containing protein</fullName>
    </submittedName>
</protein>
<feature type="transmembrane region" description="Helical" evidence="1">
    <location>
        <begin position="12"/>
        <end position="30"/>
    </location>
</feature>
<keyword evidence="3" id="KW-1185">Reference proteome</keyword>
<sequence length="145" mass="15703">MSNLSFRPNVVAVIVAGLAGFAFSLIWYSPLLFGDIWAAANGEAATSMPIWKLFVAPLREIISAWVLAVLIASCGINDRKGAVALGLFLWFGFYVVQLAGAVIWDGMSPVLGVVHAGDWLIKMLLMAVIVAAWPKRSGRMHERST</sequence>
<organism evidence="2 3">
    <name type="scientific">Neoaquamicrobium sediminum</name>
    <dbReference type="NCBI Taxonomy" id="1849104"/>
    <lineage>
        <taxon>Bacteria</taxon>
        <taxon>Pseudomonadati</taxon>
        <taxon>Pseudomonadota</taxon>
        <taxon>Alphaproteobacteria</taxon>
        <taxon>Hyphomicrobiales</taxon>
        <taxon>Phyllobacteriaceae</taxon>
        <taxon>Neoaquamicrobium</taxon>
    </lineage>
</organism>
<dbReference type="Pfam" id="PF08570">
    <property type="entry name" value="DUF1761"/>
    <property type="match status" value="1"/>
</dbReference>
<dbReference type="Proteomes" id="UP001559025">
    <property type="component" value="Unassembled WGS sequence"/>
</dbReference>
<keyword evidence="1" id="KW-0812">Transmembrane</keyword>
<feature type="transmembrane region" description="Helical" evidence="1">
    <location>
        <begin position="50"/>
        <end position="71"/>
    </location>
</feature>
<reference evidence="2 3" key="1">
    <citation type="submission" date="2024-01" db="EMBL/GenBank/DDBJ databases">
        <title>New evidence supports the origin of RcGTA from prophage.</title>
        <authorList>
            <person name="Xu Y."/>
            <person name="Liu B."/>
            <person name="Chen F."/>
        </authorList>
    </citation>
    <scope>NUCLEOTIDE SEQUENCE [LARGE SCALE GENOMIC DNA]</scope>
    <source>
        <strain evidence="2 3">CBW1107-2</strain>
    </source>
</reference>
<keyword evidence="1" id="KW-0472">Membrane</keyword>
<name>A0ABV3WP76_9HYPH</name>
<feature type="transmembrane region" description="Helical" evidence="1">
    <location>
        <begin position="83"/>
        <end position="104"/>
    </location>
</feature>
<keyword evidence="1" id="KW-1133">Transmembrane helix</keyword>
<feature type="transmembrane region" description="Helical" evidence="1">
    <location>
        <begin position="110"/>
        <end position="133"/>
    </location>
</feature>
<dbReference type="EMBL" id="JAZHFV010000001">
    <property type="protein sequence ID" value="MEX4006450.1"/>
    <property type="molecule type" value="Genomic_DNA"/>
</dbReference>
<dbReference type="InterPro" id="IPR013879">
    <property type="entry name" value="DUF1761"/>
</dbReference>
<comment type="caution">
    <text evidence="2">The sequence shown here is derived from an EMBL/GenBank/DDBJ whole genome shotgun (WGS) entry which is preliminary data.</text>
</comment>
<evidence type="ECO:0000313" key="2">
    <source>
        <dbReference type="EMBL" id="MEX4006450.1"/>
    </source>
</evidence>
<gene>
    <name evidence="2" type="ORF">V1479_03985</name>
</gene>
<evidence type="ECO:0000313" key="3">
    <source>
        <dbReference type="Proteomes" id="UP001559025"/>
    </source>
</evidence>
<evidence type="ECO:0000256" key="1">
    <source>
        <dbReference type="SAM" id="Phobius"/>
    </source>
</evidence>
<accession>A0ABV3WP76</accession>
<dbReference type="RefSeq" id="WP_368801752.1">
    <property type="nucleotide sequence ID" value="NZ_JAZHFV010000001.1"/>
</dbReference>
<proteinExistence type="predicted"/>